<dbReference type="Gene3D" id="1.20.1250.20">
    <property type="entry name" value="MFS general substrate transporter like domains"/>
    <property type="match status" value="1"/>
</dbReference>
<dbReference type="InterPro" id="IPR036259">
    <property type="entry name" value="MFS_trans_sf"/>
</dbReference>
<dbReference type="Proteomes" id="UP000887566">
    <property type="component" value="Unplaced"/>
</dbReference>
<dbReference type="GO" id="GO:0015098">
    <property type="term" value="F:molybdate ion transmembrane transporter activity"/>
    <property type="evidence" value="ECO:0007669"/>
    <property type="project" value="InterPro"/>
</dbReference>
<dbReference type="WBParaSite" id="PSAMB.scaffold13787size2125.g35678.t1">
    <property type="protein sequence ID" value="PSAMB.scaffold13787size2125.g35678.t1"/>
    <property type="gene ID" value="PSAMB.scaffold13787size2125.g35678"/>
</dbReference>
<evidence type="ECO:0000256" key="3">
    <source>
        <dbReference type="ARBA" id="ARBA00021242"/>
    </source>
</evidence>
<organism evidence="13 14">
    <name type="scientific">Plectus sambesii</name>
    <dbReference type="NCBI Taxonomy" id="2011161"/>
    <lineage>
        <taxon>Eukaryota</taxon>
        <taxon>Metazoa</taxon>
        <taxon>Ecdysozoa</taxon>
        <taxon>Nematoda</taxon>
        <taxon>Chromadorea</taxon>
        <taxon>Plectida</taxon>
        <taxon>Plectina</taxon>
        <taxon>Plectoidea</taxon>
        <taxon>Plectidae</taxon>
        <taxon>Plectus</taxon>
    </lineage>
</organism>
<keyword evidence="6 12" id="KW-0812">Transmembrane</keyword>
<proteinExistence type="predicted"/>
<evidence type="ECO:0000256" key="10">
    <source>
        <dbReference type="ARBA" id="ARBA00030646"/>
    </source>
</evidence>
<dbReference type="GO" id="GO:0005886">
    <property type="term" value="C:plasma membrane"/>
    <property type="evidence" value="ECO:0007669"/>
    <property type="project" value="UniProtKB-SubCell"/>
</dbReference>
<evidence type="ECO:0000256" key="2">
    <source>
        <dbReference type="ARBA" id="ARBA00004651"/>
    </source>
</evidence>
<evidence type="ECO:0000256" key="8">
    <source>
        <dbReference type="ARBA" id="ARBA00023065"/>
    </source>
</evidence>
<evidence type="ECO:0000313" key="13">
    <source>
        <dbReference type="Proteomes" id="UP000887566"/>
    </source>
</evidence>
<feature type="transmembrane region" description="Helical" evidence="12">
    <location>
        <begin position="20"/>
        <end position="41"/>
    </location>
</feature>
<keyword evidence="5" id="KW-1003">Cell membrane</keyword>
<evidence type="ECO:0000256" key="11">
    <source>
        <dbReference type="ARBA" id="ARBA00032555"/>
    </source>
</evidence>
<protein>
    <recommendedName>
        <fullName evidence="3">Molybdate-anion transporter</fullName>
    </recommendedName>
    <alternativeName>
        <fullName evidence="10">Major facilitator superfamily domain-containing protein 5</fullName>
    </alternativeName>
    <alternativeName>
        <fullName evidence="11">Molybdate transporter 2 homolog</fullName>
    </alternativeName>
</protein>
<evidence type="ECO:0000256" key="6">
    <source>
        <dbReference type="ARBA" id="ARBA00022692"/>
    </source>
</evidence>
<reference evidence="14" key="1">
    <citation type="submission" date="2022-11" db="UniProtKB">
        <authorList>
            <consortium name="WormBaseParasite"/>
        </authorList>
    </citation>
    <scope>IDENTIFICATION</scope>
</reference>
<keyword evidence="7 12" id="KW-1133">Transmembrane helix</keyword>
<keyword evidence="8" id="KW-0406">Ion transport</keyword>
<evidence type="ECO:0000256" key="4">
    <source>
        <dbReference type="ARBA" id="ARBA00022448"/>
    </source>
</evidence>
<comment type="function">
    <text evidence="1">Mediates high-affinity intracellular uptake of the rare oligo-element molybdenum.</text>
</comment>
<feature type="transmembrane region" description="Helical" evidence="12">
    <location>
        <begin position="140"/>
        <end position="160"/>
    </location>
</feature>
<dbReference type="InterPro" id="IPR008509">
    <property type="entry name" value="MOT2/MFSD5"/>
</dbReference>
<evidence type="ECO:0000256" key="7">
    <source>
        <dbReference type="ARBA" id="ARBA00022989"/>
    </source>
</evidence>
<name>A0A914UYX6_9BILA</name>
<keyword evidence="4" id="KW-0813">Transport</keyword>
<accession>A0A914UYX6</accession>
<evidence type="ECO:0000313" key="14">
    <source>
        <dbReference type="WBParaSite" id="PSAMB.scaffold13787size2125.g35678.t1"/>
    </source>
</evidence>
<comment type="subcellular location">
    <subcellularLocation>
        <location evidence="2">Cell membrane</location>
        <topology evidence="2">Multi-pass membrane protein</topology>
    </subcellularLocation>
</comment>
<evidence type="ECO:0000256" key="5">
    <source>
        <dbReference type="ARBA" id="ARBA00022475"/>
    </source>
</evidence>
<dbReference type="Pfam" id="PF05631">
    <property type="entry name" value="MFS_5"/>
    <property type="match status" value="1"/>
</dbReference>
<keyword evidence="13" id="KW-1185">Reference proteome</keyword>
<dbReference type="AlphaFoldDB" id="A0A914UYX6"/>
<dbReference type="PANTHER" id="PTHR23516:SF1">
    <property type="entry name" value="MOLYBDATE-ANION TRANSPORTER"/>
    <property type="match status" value="1"/>
</dbReference>
<feature type="transmembrane region" description="Helical" evidence="12">
    <location>
        <begin position="116"/>
        <end position="134"/>
    </location>
</feature>
<evidence type="ECO:0000256" key="12">
    <source>
        <dbReference type="SAM" id="Phobius"/>
    </source>
</evidence>
<sequence>QAPYLYYLYQSYGFLESQIAILYVTGFATNVVCSVVSVHLVQRYERRVLCLAFVGMNSISCLIKFSDSYTLLMAGRVMDGFAASLLTMPFHQWYVHEHVTTFDFPKEWIGSTFRRVAVLSGFLSVAAGFVAEFSESTFRITAFPFLIAIPVLIAGGFYMARGWSENRLDPDLRPPFWSQWSRALRTIGQRPIVFLLSAVQSLFESTIY</sequence>
<evidence type="ECO:0000256" key="1">
    <source>
        <dbReference type="ARBA" id="ARBA00003019"/>
    </source>
</evidence>
<dbReference type="SUPFAM" id="SSF103473">
    <property type="entry name" value="MFS general substrate transporter"/>
    <property type="match status" value="1"/>
</dbReference>
<dbReference type="GO" id="GO:0006811">
    <property type="term" value="P:monoatomic ion transport"/>
    <property type="evidence" value="ECO:0007669"/>
    <property type="project" value="UniProtKB-KW"/>
</dbReference>
<keyword evidence="9 12" id="KW-0472">Membrane</keyword>
<dbReference type="PANTHER" id="PTHR23516">
    <property type="entry name" value="SAM (S-ADENOSYL METHIONINE) TRANSPORTER"/>
    <property type="match status" value="1"/>
</dbReference>
<evidence type="ECO:0000256" key="9">
    <source>
        <dbReference type="ARBA" id="ARBA00023136"/>
    </source>
</evidence>